<accession>A0A833XBG6</accession>
<comment type="caution">
    <text evidence="1">The sequence shown here is derived from an EMBL/GenBank/DDBJ whole genome shotgun (WGS) entry which is preliminary data.</text>
</comment>
<evidence type="ECO:0000313" key="2">
    <source>
        <dbReference type="Proteomes" id="UP000619265"/>
    </source>
</evidence>
<dbReference type="AlphaFoldDB" id="A0A833XBG6"/>
<dbReference type="Proteomes" id="UP000619265">
    <property type="component" value="Unassembled WGS sequence"/>
</dbReference>
<gene>
    <name evidence="1" type="ORF">F2P56_019311</name>
</gene>
<reference evidence="1" key="2">
    <citation type="submission" date="2020-03" db="EMBL/GenBank/DDBJ databases">
        <title>Walnut 2.0.</title>
        <authorList>
            <person name="Marrano A."/>
            <person name="Britton M."/>
            <person name="Zimin A.V."/>
            <person name="Zaini P.A."/>
            <person name="Workman R."/>
            <person name="Puiu D."/>
            <person name="Bianco L."/>
            <person name="Allen B.J."/>
            <person name="Troggio M."/>
            <person name="Leslie C.A."/>
            <person name="Timp W."/>
            <person name="Dendekar A."/>
            <person name="Salzberg S.L."/>
            <person name="Neale D.B."/>
        </authorList>
    </citation>
    <scope>NUCLEOTIDE SEQUENCE</scope>
    <source>
        <tissue evidence="1">Leaves</tissue>
    </source>
</reference>
<feature type="non-terminal residue" evidence="1">
    <location>
        <position position="1"/>
    </location>
</feature>
<proteinExistence type="predicted"/>
<evidence type="ECO:0000313" key="1">
    <source>
        <dbReference type="EMBL" id="KAF5463392.1"/>
    </source>
</evidence>
<sequence length="122" mass="12982">VEKHPNIIITTANLFLHRLLHGNNQTHLKKWEKQNQKWFYRKRKKKSTPASCDTAAATAIGVGLSTTLAVVVGGPASRAGHSVPLQRTVADVAAGGQNAPADLRSQLKLLSSQALSHGSLAG</sequence>
<reference evidence="1" key="1">
    <citation type="submission" date="2015-10" db="EMBL/GenBank/DDBJ databases">
        <authorList>
            <person name="Martinez-Garcia P.J."/>
            <person name="Crepeau M.W."/>
            <person name="Puiu D."/>
            <person name="Gonzalez-Ibeas D."/>
            <person name="Whalen J."/>
            <person name="Stevens K."/>
            <person name="Paul R."/>
            <person name="Butterfield T."/>
            <person name="Britton M."/>
            <person name="Reagan R."/>
            <person name="Chakraborty S."/>
            <person name="Walawage S.L."/>
            <person name="Vasquez-Gross H.A."/>
            <person name="Cardeno C."/>
            <person name="Famula R."/>
            <person name="Pratt K."/>
            <person name="Kuruganti S."/>
            <person name="Aradhya M.K."/>
            <person name="Leslie C.A."/>
            <person name="Dandekar A.M."/>
            <person name="Salzberg S.L."/>
            <person name="Wegrzyn J.L."/>
            <person name="Langley C.H."/>
            <person name="Neale D.B."/>
        </authorList>
    </citation>
    <scope>NUCLEOTIDE SEQUENCE</scope>
    <source>
        <tissue evidence="1">Leaves</tissue>
    </source>
</reference>
<protein>
    <submittedName>
        <fullName evidence="1">Uncharacterized protein</fullName>
    </submittedName>
</protein>
<name>A0A833XBG6_JUGRE</name>
<dbReference type="EMBL" id="LIHL02000008">
    <property type="protein sequence ID" value="KAF5463392.1"/>
    <property type="molecule type" value="Genomic_DNA"/>
</dbReference>
<organism evidence="1 2">
    <name type="scientific">Juglans regia</name>
    <name type="common">English walnut</name>
    <dbReference type="NCBI Taxonomy" id="51240"/>
    <lineage>
        <taxon>Eukaryota</taxon>
        <taxon>Viridiplantae</taxon>
        <taxon>Streptophyta</taxon>
        <taxon>Embryophyta</taxon>
        <taxon>Tracheophyta</taxon>
        <taxon>Spermatophyta</taxon>
        <taxon>Magnoliopsida</taxon>
        <taxon>eudicotyledons</taxon>
        <taxon>Gunneridae</taxon>
        <taxon>Pentapetalae</taxon>
        <taxon>rosids</taxon>
        <taxon>fabids</taxon>
        <taxon>Fagales</taxon>
        <taxon>Juglandaceae</taxon>
        <taxon>Juglans</taxon>
    </lineage>
</organism>
<dbReference type="Gramene" id="Jr08_21150_p1">
    <property type="protein sequence ID" value="cds.Jr08_21150_p1"/>
    <property type="gene ID" value="Jr08_21150"/>
</dbReference>